<feature type="transmembrane region" description="Helical" evidence="1">
    <location>
        <begin position="120"/>
        <end position="142"/>
    </location>
</feature>
<proteinExistence type="predicted"/>
<dbReference type="GO" id="GO:0016747">
    <property type="term" value="F:acyltransferase activity, transferring groups other than amino-acyl groups"/>
    <property type="evidence" value="ECO:0007669"/>
    <property type="project" value="InterPro"/>
</dbReference>
<dbReference type="InterPro" id="IPR002656">
    <property type="entry name" value="Acyl_transf_3_dom"/>
</dbReference>
<feature type="transmembrane region" description="Helical" evidence="1">
    <location>
        <begin position="212"/>
        <end position="235"/>
    </location>
</feature>
<organism evidence="3 4">
    <name type="scientific">Candidatus Eisenbergiella merdigallinarum</name>
    <dbReference type="NCBI Taxonomy" id="2838552"/>
    <lineage>
        <taxon>Bacteria</taxon>
        <taxon>Bacillati</taxon>
        <taxon>Bacillota</taxon>
        <taxon>Clostridia</taxon>
        <taxon>Lachnospirales</taxon>
        <taxon>Lachnospiraceae</taxon>
        <taxon>Eisenbergiella</taxon>
    </lineage>
</organism>
<keyword evidence="3" id="KW-0808">Transferase</keyword>
<evidence type="ECO:0000313" key="4">
    <source>
        <dbReference type="Proteomes" id="UP000886883"/>
    </source>
</evidence>
<dbReference type="AlphaFoldDB" id="A0A9D2SDU5"/>
<feature type="domain" description="Acyltransferase 3" evidence="2">
    <location>
        <begin position="16"/>
        <end position="297"/>
    </location>
</feature>
<keyword evidence="1" id="KW-0812">Transmembrane</keyword>
<keyword evidence="1" id="KW-1133">Transmembrane helix</keyword>
<keyword evidence="1" id="KW-0472">Membrane</keyword>
<dbReference type="Proteomes" id="UP000886883">
    <property type="component" value="Unassembled WGS sequence"/>
</dbReference>
<feature type="transmembrane region" description="Helical" evidence="1">
    <location>
        <begin position="183"/>
        <end position="200"/>
    </location>
</feature>
<keyword evidence="3" id="KW-0012">Acyltransferase</keyword>
<sequence length="372" mass="42317">MEKASAKNLQFCILSAVGMILVVMGHVEEGMLTVGGLFPYYSFHIALFLFISGYFYREEEESHIGAWLVRKAKTLLLPYLVWNLLYGLLVCLMRACGFYIGNEPSLRTLFLDPFLSGHQFLYNAPAWFVPALFLAEAANLILRRILGLFRLRGEWLIGGLYLCMGMAAVWLSQNGYVYDWYRIPGRILYMLPCYQMGRLYRTKLERLDRAPGWLYFGVLLAVQLILASCCNGLAVSAAWCNGFSNGLLTPYLTAATGIAFWLRVSRDLAPALGKSRFWLYFGSHTFAVMMHQVLSFFAVKGAFALAGRLFGIFADFDREAFLTDVYYVYLPGGLDPFRMLYVAAGIALPLFLCRLLDLLERRLPWKLTKILR</sequence>
<feature type="transmembrane region" description="Helical" evidence="1">
    <location>
        <begin position="247"/>
        <end position="265"/>
    </location>
</feature>
<feature type="transmembrane region" description="Helical" evidence="1">
    <location>
        <begin position="277"/>
        <end position="299"/>
    </location>
</feature>
<protein>
    <submittedName>
        <fullName evidence="3">Acyltransferase family protein</fullName>
    </submittedName>
</protein>
<evidence type="ECO:0000313" key="3">
    <source>
        <dbReference type="EMBL" id="HJB92179.1"/>
    </source>
</evidence>
<gene>
    <name evidence="3" type="ORF">H9763_12045</name>
</gene>
<feature type="transmembrane region" description="Helical" evidence="1">
    <location>
        <begin position="76"/>
        <end position="100"/>
    </location>
</feature>
<accession>A0A9D2SDU5</accession>
<dbReference type="Pfam" id="PF01757">
    <property type="entry name" value="Acyl_transf_3"/>
    <property type="match status" value="1"/>
</dbReference>
<evidence type="ECO:0000259" key="2">
    <source>
        <dbReference type="Pfam" id="PF01757"/>
    </source>
</evidence>
<reference evidence="3" key="2">
    <citation type="submission" date="2021-04" db="EMBL/GenBank/DDBJ databases">
        <authorList>
            <person name="Gilroy R."/>
        </authorList>
    </citation>
    <scope>NUCLEOTIDE SEQUENCE</scope>
    <source>
        <strain evidence="3">USAMLcec3-2134</strain>
    </source>
</reference>
<feature type="transmembrane region" description="Helical" evidence="1">
    <location>
        <begin position="339"/>
        <end position="359"/>
    </location>
</feature>
<name>A0A9D2SDU5_9FIRM</name>
<dbReference type="InterPro" id="IPR052734">
    <property type="entry name" value="Nod_factor_acetyltransferase"/>
</dbReference>
<dbReference type="PANTHER" id="PTHR37312">
    <property type="entry name" value="MEMBRANE-BOUND ACYLTRANSFERASE YKRP-RELATED"/>
    <property type="match status" value="1"/>
</dbReference>
<dbReference type="PANTHER" id="PTHR37312:SF1">
    <property type="entry name" value="MEMBRANE-BOUND ACYLTRANSFERASE YKRP-RELATED"/>
    <property type="match status" value="1"/>
</dbReference>
<dbReference type="EMBL" id="DWXE01000044">
    <property type="protein sequence ID" value="HJB92179.1"/>
    <property type="molecule type" value="Genomic_DNA"/>
</dbReference>
<evidence type="ECO:0000256" key="1">
    <source>
        <dbReference type="SAM" id="Phobius"/>
    </source>
</evidence>
<feature type="transmembrane region" description="Helical" evidence="1">
    <location>
        <begin position="38"/>
        <end position="56"/>
    </location>
</feature>
<feature type="transmembrane region" description="Helical" evidence="1">
    <location>
        <begin position="9"/>
        <end position="26"/>
    </location>
</feature>
<reference evidence="3" key="1">
    <citation type="journal article" date="2021" name="PeerJ">
        <title>Extensive microbial diversity within the chicken gut microbiome revealed by metagenomics and culture.</title>
        <authorList>
            <person name="Gilroy R."/>
            <person name="Ravi A."/>
            <person name="Getino M."/>
            <person name="Pursley I."/>
            <person name="Horton D.L."/>
            <person name="Alikhan N.F."/>
            <person name="Baker D."/>
            <person name="Gharbi K."/>
            <person name="Hall N."/>
            <person name="Watson M."/>
            <person name="Adriaenssens E.M."/>
            <person name="Foster-Nyarko E."/>
            <person name="Jarju S."/>
            <person name="Secka A."/>
            <person name="Antonio M."/>
            <person name="Oren A."/>
            <person name="Chaudhuri R.R."/>
            <person name="La Ragione R."/>
            <person name="Hildebrand F."/>
            <person name="Pallen M.J."/>
        </authorList>
    </citation>
    <scope>NUCLEOTIDE SEQUENCE</scope>
    <source>
        <strain evidence="3">USAMLcec3-2134</strain>
    </source>
</reference>
<comment type="caution">
    <text evidence="3">The sequence shown here is derived from an EMBL/GenBank/DDBJ whole genome shotgun (WGS) entry which is preliminary data.</text>
</comment>
<feature type="transmembrane region" description="Helical" evidence="1">
    <location>
        <begin position="154"/>
        <end position="171"/>
    </location>
</feature>